<dbReference type="InterPro" id="IPR036249">
    <property type="entry name" value="Thioredoxin-like_sf"/>
</dbReference>
<dbReference type="InterPro" id="IPR010987">
    <property type="entry name" value="Glutathione-S-Trfase_C-like"/>
</dbReference>
<dbReference type="PANTHER" id="PTHR43969">
    <property type="entry name" value="GLUTATHIONE S TRANSFERASE D10, ISOFORM A-RELATED"/>
    <property type="match status" value="1"/>
</dbReference>
<dbReference type="OrthoDB" id="2309723at2759"/>
<name>A0A6L2PPK6_COPFO</name>
<organism evidence="4 5">
    <name type="scientific">Coptotermes formosanus</name>
    <name type="common">Formosan subterranean termite</name>
    <dbReference type="NCBI Taxonomy" id="36987"/>
    <lineage>
        <taxon>Eukaryota</taxon>
        <taxon>Metazoa</taxon>
        <taxon>Ecdysozoa</taxon>
        <taxon>Arthropoda</taxon>
        <taxon>Hexapoda</taxon>
        <taxon>Insecta</taxon>
        <taxon>Pterygota</taxon>
        <taxon>Neoptera</taxon>
        <taxon>Polyneoptera</taxon>
        <taxon>Dictyoptera</taxon>
        <taxon>Blattodea</taxon>
        <taxon>Blattoidea</taxon>
        <taxon>Termitoidae</taxon>
        <taxon>Rhinotermitidae</taxon>
        <taxon>Coptotermes</taxon>
    </lineage>
</organism>
<reference evidence="5" key="1">
    <citation type="submission" date="2020-01" db="EMBL/GenBank/DDBJ databases">
        <title>Draft genome sequence of the Termite Coptotermes fromosanus.</title>
        <authorList>
            <person name="Itakura S."/>
            <person name="Yosikawa Y."/>
            <person name="Umezawa K."/>
        </authorList>
    </citation>
    <scope>NUCLEOTIDE SEQUENCE [LARGE SCALE GENOMIC DNA]</scope>
</reference>
<accession>A0A6L2PPK6</accession>
<evidence type="ECO:0000313" key="4">
    <source>
        <dbReference type="EMBL" id="GFG34561.1"/>
    </source>
</evidence>
<dbReference type="InterPro" id="IPR004046">
    <property type="entry name" value="GST_C"/>
</dbReference>
<evidence type="ECO:0000259" key="2">
    <source>
        <dbReference type="PROSITE" id="PS50404"/>
    </source>
</evidence>
<feature type="domain" description="GST N-terminal" evidence="2">
    <location>
        <begin position="238"/>
        <end position="319"/>
    </location>
</feature>
<dbReference type="Gene3D" id="3.40.30.10">
    <property type="entry name" value="Glutaredoxin"/>
    <property type="match status" value="2"/>
</dbReference>
<evidence type="ECO:0008006" key="6">
    <source>
        <dbReference type="Google" id="ProtNLM"/>
    </source>
</evidence>
<dbReference type="Proteomes" id="UP000502823">
    <property type="component" value="Unassembled WGS sequence"/>
</dbReference>
<dbReference type="SFLD" id="SFLDS00019">
    <property type="entry name" value="Glutathione_Transferase_(cytos"/>
    <property type="match status" value="2"/>
</dbReference>
<feature type="domain" description="GST C-terminal" evidence="3">
    <location>
        <begin position="325"/>
        <end position="432"/>
    </location>
</feature>
<dbReference type="SFLD" id="SFLDG01153">
    <property type="entry name" value="Main.4:_Theta-like"/>
    <property type="match status" value="2"/>
</dbReference>
<dbReference type="InParanoid" id="A0A6L2PPK6"/>
<dbReference type="GO" id="GO:0004364">
    <property type="term" value="F:glutathione transferase activity"/>
    <property type="evidence" value="ECO:0007669"/>
    <property type="project" value="TreeGrafter"/>
</dbReference>
<evidence type="ECO:0000259" key="3">
    <source>
        <dbReference type="PROSITE" id="PS50405"/>
    </source>
</evidence>
<dbReference type="PROSITE" id="PS50405">
    <property type="entry name" value="GST_CTER"/>
    <property type="match status" value="2"/>
</dbReference>
<dbReference type="InterPro" id="IPR040079">
    <property type="entry name" value="Glutathione_S-Trfase"/>
</dbReference>
<dbReference type="Pfam" id="PF02798">
    <property type="entry name" value="GST_N"/>
    <property type="match status" value="1"/>
</dbReference>
<proteinExistence type="predicted"/>
<dbReference type="Pfam" id="PF14497">
    <property type="entry name" value="GST_C_3"/>
    <property type="match status" value="1"/>
</dbReference>
<dbReference type="PROSITE" id="PS50404">
    <property type="entry name" value="GST_NTER"/>
    <property type="match status" value="2"/>
</dbReference>
<dbReference type="SUPFAM" id="SSF47616">
    <property type="entry name" value="GST C-terminal domain-like"/>
    <property type="match status" value="2"/>
</dbReference>
<evidence type="ECO:0000313" key="5">
    <source>
        <dbReference type="Proteomes" id="UP000502823"/>
    </source>
</evidence>
<dbReference type="PANTHER" id="PTHR43969:SF9">
    <property type="entry name" value="GLUTATHIONE S TRANSFERASE D10, ISOFORM A-RELATED"/>
    <property type="match status" value="1"/>
</dbReference>
<dbReference type="EMBL" id="BLKM01000496">
    <property type="protein sequence ID" value="GFG34561.1"/>
    <property type="molecule type" value="Genomic_DNA"/>
</dbReference>
<comment type="subunit">
    <text evidence="1">Homodimer.</text>
</comment>
<sequence>MPIDLYYVPASAPCRSVLLAANAIGVEVNLKQLDLRKGEHLTPEFLKINPQHTVPTLDDNGFRLTERQNEITIWMPILYSRAILGYLAEQHANDDSLYPKDPKKRAVVNQMLYFDATTLWQRTINYYMPIVFEGAEPDAAKYSKLELGYEILDKYLEDHTWAAGDHLTIADFSLVATVSTIEVVGFDISKYPNVSKWFAQAKKIIPKYEELNHAGCLKFKEMYESGLGKNLLSTNHKMPIDIYYTLASPPCRTVLLVAKALKIELNLKVTDLSKGEHRTPEFLKLNPQHAIPTIDDNGFGLGESRAILVYLVNQYGKDDSLYPKDPKKRAVVDQRLYFDIGSLYQGFLSYYLVPILNTGSEGDKASLEKLEEALRILDNILNGQTWVAGNNITIADYSIAVSVSSIELAGRRSAVATSYPLVAEHPPFRTSS</sequence>
<dbReference type="SFLD" id="SFLDG00358">
    <property type="entry name" value="Main_(cytGST)"/>
    <property type="match status" value="2"/>
</dbReference>
<protein>
    <recommendedName>
        <fullName evidence="6">Glutathione S-transferase</fullName>
    </recommendedName>
</protein>
<dbReference type="SUPFAM" id="SSF52833">
    <property type="entry name" value="Thioredoxin-like"/>
    <property type="match status" value="2"/>
</dbReference>
<dbReference type="AlphaFoldDB" id="A0A6L2PPK6"/>
<feature type="domain" description="GST N-terminal" evidence="2">
    <location>
        <begin position="1"/>
        <end position="95"/>
    </location>
</feature>
<dbReference type="Gene3D" id="1.20.1050.10">
    <property type="match status" value="2"/>
</dbReference>
<comment type="caution">
    <text evidence="4">The sequence shown here is derived from an EMBL/GenBank/DDBJ whole genome shotgun (WGS) entry which is preliminary data.</text>
</comment>
<feature type="domain" description="GST C-terminal" evidence="3">
    <location>
        <begin position="101"/>
        <end position="224"/>
    </location>
</feature>
<keyword evidence="5" id="KW-1185">Reference proteome</keyword>
<dbReference type="CDD" id="cd03045">
    <property type="entry name" value="GST_N_Delta_Epsilon"/>
    <property type="match status" value="2"/>
</dbReference>
<dbReference type="Pfam" id="PF00043">
    <property type="entry name" value="GST_C"/>
    <property type="match status" value="1"/>
</dbReference>
<dbReference type="FunFam" id="1.20.1050.10:FF:000007">
    <property type="entry name" value="Glutathione S-transferase 1-1"/>
    <property type="match status" value="2"/>
</dbReference>
<dbReference type="InterPro" id="IPR004045">
    <property type="entry name" value="Glutathione_S-Trfase_N"/>
</dbReference>
<dbReference type="GO" id="GO:0006749">
    <property type="term" value="P:glutathione metabolic process"/>
    <property type="evidence" value="ECO:0007669"/>
    <property type="project" value="TreeGrafter"/>
</dbReference>
<dbReference type="CDD" id="cd03177">
    <property type="entry name" value="GST_C_Delta_Epsilon"/>
    <property type="match status" value="2"/>
</dbReference>
<dbReference type="InterPro" id="IPR036282">
    <property type="entry name" value="Glutathione-S-Trfase_C_sf"/>
</dbReference>
<dbReference type="Pfam" id="PF13417">
    <property type="entry name" value="GST_N_3"/>
    <property type="match status" value="1"/>
</dbReference>
<evidence type="ECO:0000256" key="1">
    <source>
        <dbReference type="ARBA" id="ARBA00011738"/>
    </source>
</evidence>
<gene>
    <name evidence="4" type="ORF">Cfor_06747</name>
</gene>
<dbReference type="FunFam" id="3.40.30.10:FF:000034">
    <property type="entry name" value="glutathione S-transferase 1"/>
    <property type="match status" value="2"/>
</dbReference>